<dbReference type="Proteomes" id="UP001432000">
    <property type="component" value="Chromosome"/>
</dbReference>
<dbReference type="InterPro" id="IPR024520">
    <property type="entry name" value="DUF3558"/>
</dbReference>
<proteinExistence type="predicted"/>
<feature type="chain" id="PRO_5046017402" evidence="2">
    <location>
        <begin position="21"/>
        <end position="184"/>
    </location>
</feature>
<protein>
    <submittedName>
        <fullName evidence="3">DUF3558 family protein</fullName>
    </submittedName>
</protein>
<dbReference type="RefSeq" id="WP_338886934.1">
    <property type="nucleotide sequence ID" value="NZ_CP147846.1"/>
</dbReference>
<feature type="region of interest" description="Disordered" evidence="1">
    <location>
        <begin position="35"/>
        <end position="65"/>
    </location>
</feature>
<accession>A0ABZ2PI28</accession>
<keyword evidence="4" id="KW-1185">Reference proteome</keyword>
<keyword evidence="2" id="KW-0732">Signal</keyword>
<name>A0ABZ2PI28_9NOCA</name>
<feature type="signal peptide" evidence="2">
    <location>
        <begin position="1"/>
        <end position="20"/>
    </location>
</feature>
<sequence>MGKKLTIALCVLALTGCAQTVEGKAVVEDSWQGLGVSESQSSAPTSSTRPRATAPSPSASNAASFDPCELDDISLRVFVGVDPETRSDIPGGGGCTWTGDGLRFTAGINGEVNRESIATTPGVTDLVEFEAYGQMVQLFVFKGDQCISLSEIDNRTVQFTMSEVQFDSYCFNLRITTRLLLGDA</sequence>
<organism evidence="3 4">
    <name type="scientific">Rhodococcus sovatensis</name>
    <dbReference type="NCBI Taxonomy" id="1805840"/>
    <lineage>
        <taxon>Bacteria</taxon>
        <taxon>Bacillati</taxon>
        <taxon>Actinomycetota</taxon>
        <taxon>Actinomycetes</taxon>
        <taxon>Mycobacteriales</taxon>
        <taxon>Nocardiaceae</taxon>
        <taxon>Rhodococcus</taxon>
    </lineage>
</organism>
<evidence type="ECO:0000313" key="3">
    <source>
        <dbReference type="EMBL" id="WXG67406.1"/>
    </source>
</evidence>
<evidence type="ECO:0000256" key="1">
    <source>
        <dbReference type="SAM" id="MobiDB-lite"/>
    </source>
</evidence>
<dbReference type="Pfam" id="PF12079">
    <property type="entry name" value="DUF3558"/>
    <property type="match status" value="1"/>
</dbReference>
<dbReference type="EMBL" id="CP147846">
    <property type="protein sequence ID" value="WXG67406.1"/>
    <property type="molecule type" value="Genomic_DNA"/>
</dbReference>
<evidence type="ECO:0000256" key="2">
    <source>
        <dbReference type="SAM" id="SignalP"/>
    </source>
</evidence>
<gene>
    <name evidence="3" type="ORF">WDS16_19440</name>
</gene>
<reference evidence="3 4" key="1">
    <citation type="submission" date="2024-03" db="EMBL/GenBank/DDBJ databases">
        <title>Natural products discovery in diverse microorganisms through a two-stage MS feature dereplication strategy.</title>
        <authorList>
            <person name="Zhang R."/>
        </authorList>
    </citation>
    <scope>NUCLEOTIDE SEQUENCE [LARGE SCALE GENOMIC DNA]</scope>
    <source>
        <strain evidence="3 4">18930</strain>
    </source>
</reference>
<dbReference type="PROSITE" id="PS51257">
    <property type="entry name" value="PROKAR_LIPOPROTEIN"/>
    <property type="match status" value="1"/>
</dbReference>
<evidence type="ECO:0000313" key="4">
    <source>
        <dbReference type="Proteomes" id="UP001432000"/>
    </source>
</evidence>
<feature type="compositionally biased region" description="Low complexity" evidence="1">
    <location>
        <begin position="41"/>
        <end position="64"/>
    </location>
</feature>